<evidence type="ECO:0000313" key="2">
    <source>
        <dbReference type="Proteomes" id="UP000474159"/>
    </source>
</evidence>
<comment type="caution">
    <text evidence="1">The sequence shown here is derived from an EMBL/GenBank/DDBJ whole genome shotgun (WGS) entry which is preliminary data.</text>
</comment>
<evidence type="ECO:0000313" key="1">
    <source>
        <dbReference type="EMBL" id="KAB1079539.1"/>
    </source>
</evidence>
<sequence>MTKPSVHPFSITVRPSRLAPGTFSWRINAIGGDCEACTIFYASFDEARRAAKARLEILVAQWRSNESSGQGRAP</sequence>
<reference evidence="1 2" key="1">
    <citation type="submission" date="2019-09" db="EMBL/GenBank/DDBJ databases">
        <title>YIM 48816 draft genome.</title>
        <authorList>
            <person name="Jiang L."/>
        </authorList>
    </citation>
    <scope>NUCLEOTIDE SEQUENCE [LARGE SCALE GENOMIC DNA]</scope>
    <source>
        <strain evidence="1 2">YIM 48816</strain>
    </source>
</reference>
<accession>A0A6L3T0Q7</accession>
<dbReference type="RefSeq" id="WP_150999802.1">
    <property type="nucleotide sequence ID" value="NZ_BPQY01000101.1"/>
</dbReference>
<dbReference type="AlphaFoldDB" id="A0A6L3T0Q7"/>
<dbReference type="EMBL" id="VZZK01000008">
    <property type="protein sequence ID" value="KAB1079539.1"/>
    <property type="molecule type" value="Genomic_DNA"/>
</dbReference>
<gene>
    <name evidence="1" type="ORF">F6X53_09585</name>
</gene>
<keyword evidence="2" id="KW-1185">Reference proteome</keyword>
<protein>
    <submittedName>
        <fullName evidence="1">Uncharacterized protein</fullName>
    </submittedName>
</protein>
<proteinExistence type="predicted"/>
<name>A0A6L3T0Q7_9HYPH</name>
<dbReference type="Proteomes" id="UP000474159">
    <property type="component" value="Unassembled WGS sequence"/>
</dbReference>
<organism evidence="1 2">
    <name type="scientific">Methylobacterium soli</name>
    <dbReference type="NCBI Taxonomy" id="553447"/>
    <lineage>
        <taxon>Bacteria</taxon>
        <taxon>Pseudomonadati</taxon>
        <taxon>Pseudomonadota</taxon>
        <taxon>Alphaproteobacteria</taxon>
        <taxon>Hyphomicrobiales</taxon>
        <taxon>Methylobacteriaceae</taxon>
        <taxon>Methylobacterium</taxon>
    </lineage>
</organism>